<evidence type="ECO:0000256" key="4">
    <source>
        <dbReference type="PROSITE-ProRule" id="PRU00335"/>
    </source>
</evidence>
<evidence type="ECO:0000313" key="7">
    <source>
        <dbReference type="EMBL" id="SFU02913.1"/>
    </source>
</evidence>
<feature type="domain" description="HTH tetR-type" evidence="6">
    <location>
        <begin position="73"/>
        <end position="133"/>
    </location>
</feature>
<name>A0A1I7CU33_9BURK</name>
<keyword evidence="2 4" id="KW-0238">DNA-binding</keyword>
<organism evidence="7 8">
    <name type="scientific">Paraburkholderia aspalathi</name>
    <dbReference type="NCBI Taxonomy" id="1324617"/>
    <lineage>
        <taxon>Bacteria</taxon>
        <taxon>Pseudomonadati</taxon>
        <taxon>Pseudomonadota</taxon>
        <taxon>Betaproteobacteria</taxon>
        <taxon>Burkholderiales</taxon>
        <taxon>Burkholderiaceae</taxon>
        <taxon>Paraburkholderia</taxon>
    </lineage>
</organism>
<dbReference type="InterPro" id="IPR009057">
    <property type="entry name" value="Homeodomain-like_sf"/>
</dbReference>
<dbReference type="Pfam" id="PF16925">
    <property type="entry name" value="TetR_C_13"/>
    <property type="match status" value="1"/>
</dbReference>
<accession>A0A1I7CU33</accession>
<evidence type="ECO:0000256" key="1">
    <source>
        <dbReference type="ARBA" id="ARBA00023015"/>
    </source>
</evidence>
<sequence length="256" mass="27911">MPFSTPPAAPVAGSVSHGASQDRQRLSRRQKTVYATAALPSCLITTSHRLKKVRSRLTVYLRVDKVQSMEPTTTVREQILDHAITLIMLRGYNGFSYRDLSSLVGVKTSSIHYYFPSKDDLVLEAVNAYSNEVLGALHGINASLAADTKLSKYAKLFGRTLGDGNQICLCGMLAADIESLPDNIRQAVQAFFKANENWLAKVLAQGVQEGTLAVNGKPENAARALYAAFQGSVLASRLFHTKARLEDVEATVRIAK</sequence>
<dbReference type="SUPFAM" id="SSF46689">
    <property type="entry name" value="Homeodomain-like"/>
    <property type="match status" value="1"/>
</dbReference>
<evidence type="ECO:0000256" key="5">
    <source>
        <dbReference type="SAM" id="MobiDB-lite"/>
    </source>
</evidence>
<gene>
    <name evidence="7" type="ORF">SAMN05192563_1007258</name>
</gene>
<dbReference type="Gene3D" id="1.10.357.10">
    <property type="entry name" value="Tetracycline Repressor, domain 2"/>
    <property type="match status" value="1"/>
</dbReference>
<dbReference type="Pfam" id="PF00440">
    <property type="entry name" value="TetR_N"/>
    <property type="match status" value="1"/>
</dbReference>
<feature type="region of interest" description="Disordered" evidence="5">
    <location>
        <begin position="1"/>
        <end position="27"/>
    </location>
</feature>
<evidence type="ECO:0000259" key="6">
    <source>
        <dbReference type="PROSITE" id="PS50977"/>
    </source>
</evidence>
<evidence type="ECO:0000313" key="8">
    <source>
        <dbReference type="Proteomes" id="UP000198844"/>
    </source>
</evidence>
<dbReference type="SUPFAM" id="SSF48498">
    <property type="entry name" value="Tetracyclin repressor-like, C-terminal domain"/>
    <property type="match status" value="1"/>
</dbReference>
<dbReference type="InterPro" id="IPR011075">
    <property type="entry name" value="TetR_C"/>
</dbReference>
<dbReference type="PANTHER" id="PTHR47506:SF6">
    <property type="entry name" value="HTH-TYPE TRANSCRIPTIONAL REPRESSOR NEMR"/>
    <property type="match status" value="1"/>
</dbReference>
<dbReference type="InterPro" id="IPR001647">
    <property type="entry name" value="HTH_TetR"/>
</dbReference>
<keyword evidence="3" id="KW-0804">Transcription</keyword>
<dbReference type="PROSITE" id="PS50977">
    <property type="entry name" value="HTH_TETR_2"/>
    <property type="match status" value="1"/>
</dbReference>
<protein>
    <submittedName>
        <fullName evidence="7">Transcriptional regulator, TetR family</fullName>
    </submittedName>
</protein>
<evidence type="ECO:0000256" key="3">
    <source>
        <dbReference type="ARBA" id="ARBA00023163"/>
    </source>
</evidence>
<feature type="DNA-binding region" description="H-T-H motif" evidence="4">
    <location>
        <begin position="96"/>
        <end position="115"/>
    </location>
</feature>
<dbReference type="GO" id="GO:0003677">
    <property type="term" value="F:DNA binding"/>
    <property type="evidence" value="ECO:0007669"/>
    <property type="project" value="UniProtKB-UniRule"/>
</dbReference>
<evidence type="ECO:0000256" key="2">
    <source>
        <dbReference type="ARBA" id="ARBA00023125"/>
    </source>
</evidence>
<dbReference type="AlphaFoldDB" id="A0A1I7CU33"/>
<dbReference type="Proteomes" id="UP000198844">
    <property type="component" value="Unassembled WGS sequence"/>
</dbReference>
<keyword evidence="1" id="KW-0805">Transcription regulation</keyword>
<dbReference type="EMBL" id="FPBH01000007">
    <property type="protein sequence ID" value="SFU02913.1"/>
    <property type="molecule type" value="Genomic_DNA"/>
</dbReference>
<proteinExistence type="predicted"/>
<dbReference type="PANTHER" id="PTHR47506">
    <property type="entry name" value="TRANSCRIPTIONAL REGULATORY PROTEIN"/>
    <property type="match status" value="1"/>
</dbReference>
<dbReference type="InterPro" id="IPR036271">
    <property type="entry name" value="Tet_transcr_reg_TetR-rel_C_sf"/>
</dbReference>
<dbReference type="PRINTS" id="PR00455">
    <property type="entry name" value="HTHTETR"/>
</dbReference>
<reference evidence="7 8" key="1">
    <citation type="submission" date="2016-10" db="EMBL/GenBank/DDBJ databases">
        <authorList>
            <person name="de Groot N.N."/>
        </authorList>
    </citation>
    <scope>NUCLEOTIDE SEQUENCE [LARGE SCALE GENOMIC DNA]</scope>
    <source>
        <strain evidence="7 8">LMG 27731</strain>
    </source>
</reference>